<evidence type="ECO:0000259" key="7">
    <source>
        <dbReference type="Pfam" id="PF12698"/>
    </source>
</evidence>
<comment type="subcellular location">
    <subcellularLocation>
        <location evidence="1">Membrane</location>
        <topology evidence="1">Multi-pass membrane protein</topology>
    </subcellularLocation>
</comment>
<dbReference type="Proteomes" id="UP000663882">
    <property type="component" value="Unassembled WGS sequence"/>
</dbReference>
<evidence type="ECO:0000256" key="1">
    <source>
        <dbReference type="ARBA" id="ARBA00004141"/>
    </source>
</evidence>
<dbReference type="GO" id="GO:0140359">
    <property type="term" value="F:ABC-type transporter activity"/>
    <property type="evidence" value="ECO:0007669"/>
    <property type="project" value="InterPro"/>
</dbReference>
<organism evidence="8 9">
    <name type="scientific">Rotaria sordida</name>
    <dbReference type="NCBI Taxonomy" id="392033"/>
    <lineage>
        <taxon>Eukaryota</taxon>
        <taxon>Metazoa</taxon>
        <taxon>Spiralia</taxon>
        <taxon>Gnathifera</taxon>
        <taxon>Rotifera</taxon>
        <taxon>Eurotatoria</taxon>
        <taxon>Bdelloidea</taxon>
        <taxon>Philodinida</taxon>
        <taxon>Philodinidae</taxon>
        <taxon>Rotaria</taxon>
    </lineage>
</organism>
<feature type="domain" description="ABC-2 type transporter transmembrane" evidence="7">
    <location>
        <begin position="598"/>
        <end position="705"/>
    </location>
</feature>
<gene>
    <name evidence="8" type="ORF">RFH988_LOCUS5559</name>
</gene>
<evidence type="ECO:0000313" key="9">
    <source>
        <dbReference type="Proteomes" id="UP000663882"/>
    </source>
</evidence>
<dbReference type="GO" id="GO:0016020">
    <property type="term" value="C:membrane"/>
    <property type="evidence" value="ECO:0007669"/>
    <property type="project" value="UniProtKB-SubCell"/>
</dbReference>
<evidence type="ECO:0000256" key="6">
    <source>
        <dbReference type="SAM" id="Phobius"/>
    </source>
</evidence>
<proteinExistence type="predicted"/>
<keyword evidence="3 6" id="KW-1133">Transmembrane helix</keyword>
<feature type="region of interest" description="Disordered" evidence="5">
    <location>
        <begin position="327"/>
        <end position="348"/>
    </location>
</feature>
<dbReference type="InterPro" id="IPR026082">
    <property type="entry name" value="ABCA"/>
</dbReference>
<dbReference type="GO" id="GO:0005319">
    <property type="term" value="F:lipid transporter activity"/>
    <property type="evidence" value="ECO:0007669"/>
    <property type="project" value="TreeGrafter"/>
</dbReference>
<dbReference type="EMBL" id="CAJNOO010000159">
    <property type="protein sequence ID" value="CAF0833373.1"/>
    <property type="molecule type" value="Genomic_DNA"/>
</dbReference>
<evidence type="ECO:0000256" key="5">
    <source>
        <dbReference type="SAM" id="MobiDB-lite"/>
    </source>
</evidence>
<dbReference type="PANTHER" id="PTHR19229:SF185">
    <property type="entry name" value="ABC TRANSPORTER DOMAIN-CONTAINING PROTEIN"/>
    <property type="match status" value="1"/>
</dbReference>
<sequence>MGTYRQIRLVLWKNFTIRRRRWPRAIFEFIWPLFLFLILMWVRTRNLTSYYDACHNDPKYLGSTGFLPALQSYICRYNNTCYNQSKTTDEFNDETSFWNIIINLSESLSIILKDDEIFSNLSELFSQVNSLISLTNVWNGSICANESMNDFNQTIPTVIITDLYANPISLSNLHQFWFMNKTQNSLSNLEVASEIYYVSRQRNFSYSYQSEIDIQQSFCINGEFNRTFSVNQIQINETINFLCYNLSAIDLKSFLISVQEQLDQIFLIDMTSIMESFVVGGSKIVNTTQKLLNRLEILNINFPFEEYYSNISLNTICGGRNDLSQYSNQNQSAKTTNKQTQNDQTRTTTDESLFGIDWNNLAIDLLSFDESEMCEQSYITGSGSITQTITVSRSCRCILFDEVLYSNPILKQFLTIVRPILYGKIYYHPSNIHYDNIIKQINQTFESLDEFVRLFRQMRLIIQPTYNIFHIICNIFFDNPSFICEQLPKYKTSINFLTILTEFIACSELNRFIAMNTELDMIREGQDKSQTNNFLASIKFMNDITNNDSLPKHIQFKIRMTLDQVDNTFQTEDRYFSYTPRARAPSSTKYHTYAFIYLQNAIERAIIYLHTGKNVAYGIQTQQMPYPCWINDKFVNSINRMLPLIMVLSWIFTVSMNVKDIVCEKEKRLKEIMKIMGLQDSVHWFTWFILCTTIMILTAFILVLLLKLSANIN</sequence>
<protein>
    <recommendedName>
        <fullName evidence="7">ABC-2 type transporter transmembrane domain-containing protein</fullName>
    </recommendedName>
</protein>
<dbReference type="InterPro" id="IPR013525">
    <property type="entry name" value="ABC2_TM"/>
</dbReference>
<keyword evidence="4 6" id="KW-0472">Membrane</keyword>
<dbReference type="OrthoDB" id="10255969at2759"/>
<dbReference type="AlphaFoldDB" id="A0A813UST6"/>
<name>A0A813UST6_9BILA</name>
<evidence type="ECO:0000256" key="4">
    <source>
        <dbReference type="ARBA" id="ARBA00023136"/>
    </source>
</evidence>
<keyword evidence="2 6" id="KW-0812">Transmembrane</keyword>
<feature type="transmembrane region" description="Helical" evidence="6">
    <location>
        <begin position="21"/>
        <end position="42"/>
    </location>
</feature>
<dbReference type="Pfam" id="PF12698">
    <property type="entry name" value="ABC2_membrane_3"/>
    <property type="match status" value="1"/>
</dbReference>
<evidence type="ECO:0000256" key="3">
    <source>
        <dbReference type="ARBA" id="ARBA00022989"/>
    </source>
</evidence>
<reference evidence="8" key="1">
    <citation type="submission" date="2021-02" db="EMBL/GenBank/DDBJ databases">
        <authorList>
            <person name="Nowell W R."/>
        </authorList>
    </citation>
    <scope>NUCLEOTIDE SEQUENCE</scope>
</reference>
<feature type="compositionally biased region" description="Low complexity" evidence="5">
    <location>
        <begin position="334"/>
        <end position="347"/>
    </location>
</feature>
<evidence type="ECO:0000313" key="8">
    <source>
        <dbReference type="EMBL" id="CAF0833373.1"/>
    </source>
</evidence>
<evidence type="ECO:0000256" key="2">
    <source>
        <dbReference type="ARBA" id="ARBA00022692"/>
    </source>
</evidence>
<comment type="caution">
    <text evidence="8">The sequence shown here is derived from an EMBL/GenBank/DDBJ whole genome shotgun (WGS) entry which is preliminary data.</text>
</comment>
<feature type="transmembrane region" description="Helical" evidence="6">
    <location>
        <begin position="684"/>
        <end position="706"/>
    </location>
</feature>
<dbReference type="PANTHER" id="PTHR19229">
    <property type="entry name" value="ATP-BINDING CASSETTE TRANSPORTER SUBFAMILY A ABCA"/>
    <property type="match status" value="1"/>
</dbReference>
<accession>A0A813UST6</accession>